<dbReference type="STRING" id="133385.A0A2T9YY25"/>
<dbReference type="InterPro" id="IPR043504">
    <property type="entry name" value="Peptidase_S1_PA_chymotrypsin"/>
</dbReference>
<dbReference type="Gene3D" id="2.40.10.10">
    <property type="entry name" value="Trypsin-like serine proteases"/>
    <property type="match status" value="1"/>
</dbReference>
<dbReference type="PANTHER" id="PTHR24260">
    <property type="match status" value="1"/>
</dbReference>
<dbReference type="GO" id="GO:0006508">
    <property type="term" value="P:proteolysis"/>
    <property type="evidence" value="ECO:0007669"/>
    <property type="project" value="InterPro"/>
</dbReference>
<comment type="caution">
    <text evidence="2">The sequence shown here is derived from an EMBL/GenBank/DDBJ whole genome shotgun (WGS) entry which is preliminary data.</text>
</comment>
<evidence type="ECO:0000313" key="2">
    <source>
        <dbReference type="EMBL" id="PVU97194.1"/>
    </source>
</evidence>
<dbReference type="InterPro" id="IPR009003">
    <property type="entry name" value="Peptidase_S1_PA"/>
</dbReference>
<dbReference type="SMART" id="SM00020">
    <property type="entry name" value="Tryp_SPc"/>
    <property type="match status" value="1"/>
</dbReference>
<dbReference type="PROSITE" id="PS50240">
    <property type="entry name" value="TRYPSIN_DOM"/>
    <property type="match status" value="1"/>
</dbReference>
<evidence type="ECO:0000313" key="3">
    <source>
        <dbReference type="Proteomes" id="UP000245383"/>
    </source>
</evidence>
<dbReference type="SUPFAM" id="SSF50494">
    <property type="entry name" value="Trypsin-like serine proteases"/>
    <property type="match status" value="1"/>
</dbReference>
<dbReference type="Pfam" id="PF00089">
    <property type="entry name" value="Trypsin"/>
    <property type="match status" value="1"/>
</dbReference>
<name>A0A2T9YY25_9FUNG</name>
<feature type="domain" description="Peptidase S1" evidence="1">
    <location>
        <begin position="1"/>
        <end position="232"/>
    </location>
</feature>
<evidence type="ECO:0000259" key="1">
    <source>
        <dbReference type="PROSITE" id="PS50240"/>
    </source>
</evidence>
<dbReference type="OrthoDB" id="6380398at2759"/>
<proteinExistence type="predicted"/>
<dbReference type="Proteomes" id="UP000245383">
    <property type="component" value="Unassembled WGS sequence"/>
</dbReference>
<gene>
    <name evidence="2" type="ORF">BB561_000691</name>
</gene>
<organism evidence="2 3">
    <name type="scientific">Smittium simulii</name>
    <dbReference type="NCBI Taxonomy" id="133385"/>
    <lineage>
        <taxon>Eukaryota</taxon>
        <taxon>Fungi</taxon>
        <taxon>Fungi incertae sedis</taxon>
        <taxon>Zoopagomycota</taxon>
        <taxon>Kickxellomycotina</taxon>
        <taxon>Harpellomycetes</taxon>
        <taxon>Harpellales</taxon>
        <taxon>Legeriomycetaceae</taxon>
        <taxon>Smittium</taxon>
    </lineage>
</organism>
<dbReference type="GO" id="GO:0004252">
    <property type="term" value="F:serine-type endopeptidase activity"/>
    <property type="evidence" value="ECO:0007669"/>
    <property type="project" value="InterPro"/>
</dbReference>
<reference evidence="2 3" key="1">
    <citation type="journal article" date="2018" name="MBio">
        <title>Comparative Genomics Reveals the Core Gene Toolbox for the Fungus-Insect Symbiosis.</title>
        <authorList>
            <person name="Wang Y."/>
            <person name="Stata M."/>
            <person name="Wang W."/>
            <person name="Stajich J.E."/>
            <person name="White M.M."/>
            <person name="Moncalvo J.M."/>
        </authorList>
    </citation>
    <scope>NUCLEOTIDE SEQUENCE [LARGE SCALE GENOMIC DNA]</scope>
    <source>
        <strain evidence="2 3">SWE-8-4</strain>
    </source>
</reference>
<dbReference type="AlphaFoldDB" id="A0A2T9YY25"/>
<protein>
    <recommendedName>
        <fullName evidence="1">Peptidase S1 domain-containing protein</fullName>
    </recommendedName>
</protein>
<dbReference type="PANTHER" id="PTHR24260:SF136">
    <property type="entry name" value="GH08193P-RELATED"/>
    <property type="match status" value="1"/>
</dbReference>
<dbReference type="InterPro" id="IPR001254">
    <property type="entry name" value="Trypsin_dom"/>
</dbReference>
<dbReference type="InterPro" id="IPR051333">
    <property type="entry name" value="CLIP_Serine_Protease"/>
</dbReference>
<sequence>MSSAPFGLWNTCGGTLIAPNVIVTLATCLVKIKSTVADPAIHPSQLSILVGSERTENSAKNIFKASKFIFYPGYRLEVYRHNIALIVLEKNVPQNLASPISLYDQPITDDLKVRAVGWGATTSNNEKYSTNLNYIDLNISSIGSCGIANSMWSTNNGMNICTVNREEKGVCFGDFGGPLVTAETTPAQLVGVIDMIESQNINENNVKCGTRGALTYHTNVRLYSEWINQNIRENIIA</sequence>
<keyword evidence="3" id="KW-1185">Reference proteome</keyword>
<accession>A0A2T9YY25</accession>
<dbReference type="PRINTS" id="PR00722">
    <property type="entry name" value="CHYMOTRYPSIN"/>
</dbReference>
<dbReference type="InterPro" id="IPR001314">
    <property type="entry name" value="Peptidase_S1A"/>
</dbReference>
<dbReference type="EMBL" id="MBFR01000016">
    <property type="protein sequence ID" value="PVU97194.1"/>
    <property type="molecule type" value="Genomic_DNA"/>
</dbReference>